<keyword evidence="4" id="KW-0804">Transcription</keyword>
<reference evidence="6 7" key="1">
    <citation type="submission" date="2019-09" db="EMBL/GenBank/DDBJ databases">
        <title>Actinomadura physcomitrii sp. nov., a novel actinomycete isolated from moss [Physcomitrium sphaericum (Ludw) Fuernr].</title>
        <authorList>
            <person name="Zhuang X."/>
            <person name="Liu C."/>
        </authorList>
    </citation>
    <scope>NUCLEOTIDE SEQUENCE [LARGE SCALE GENOMIC DNA]</scope>
    <source>
        <strain evidence="6 7">HMC1</strain>
    </source>
</reference>
<evidence type="ECO:0000256" key="4">
    <source>
        <dbReference type="ARBA" id="ARBA00023163"/>
    </source>
</evidence>
<evidence type="ECO:0000256" key="1">
    <source>
        <dbReference type="ARBA" id="ARBA00023015"/>
    </source>
</evidence>
<gene>
    <name evidence="6" type="ORF">F8566_01195</name>
</gene>
<dbReference type="Pfam" id="PF04542">
    <property type="entry name" value="Sigma70_r2"/>
    <property type="match status" value="1"/>
</dbReference>
<dbReference type="PANTHER" id="PTHR43133">
    <property type="entry name" value="RNA POLYMERASE ECF-TYPE SIGMA FACTO"/>
    <property type="match status" value="1"/>
</dbReference>
<name>A0A6H9ZA55_9ACTN</name>
<keyword evidence="7" id="KW-1185">Reference proteome</keyword>
<dbReference type="GO" id="GO:0003677">
    <property type="term" value="F:DNA binding"/>
    <property type="evidence" value="ECO:0007669"/>
    <property type="project" value="UniProtKB-KW"/>
</dbReference>
<keyword evidence="2" id="KW-0731">Sigma factor</keyword>
<dbReference type="InterPro" id="IPR039425">
    <property type="entry name" value="RNA_pol_sigma-70-like"/>
</dbReference>
<sequence length="184" mass="19827">MKKIRGHGIYRYVASRLGRDVADDIAAETFHAAFRKRDRFDPARGTVWPWLYAIATNLVGQHQRDEKRRYEALARAAGTDQPPDGHQERVTDRVVAEGVRPQLAGALAALPDGDRDALLLIAVGGLHEQRIISDPATGRLLGTEYVIASLGHEGERAAVASFSVAYSSNAGRAAASLATAAWSG</sequence>
<dbReference type="AlphaFoldDB" id="A0A6H9ZA55"/>
<organism evidence="6 7">
    <name type="scientific">Actinomadura rudentiformis</name>
    <dbReference type="NCBI Taxonomy" id="359158"/>
    <lineage>
        <taxon>Bacteria</taxon>
        <taxon>Bacillati</taxon>
        <taxon>Actinomycetota</taxon>
        <taxon>Actinomycetes</taxon>
        <taxon>Streptosporangiales</taxon>
        <taxon>Thermomonosporaceae</taxon>
        <taxon>Actinomadura</taxon>
    </lineage>
</organism>
<proteinExistence type="predicted"/>
<dbReference type="RefSeq" id="WP_151557060.1">
    <property type="nucleotide sequence ID" value="NZ_WBMT01000001.1"/>
</dbReference>
<dbReference type="InterPro" id="IPR013325">
    <property type="entry name" value="RNA_pol_sigma_r2"/>
</dbReference>
<dbReference type="OrthoDB" id="5518337at2"/>
<evidence type="ECO:0000313" key="7">
    <source>
        <dbReference type="Proteomes" id="UP000468735"/>
    </source>
</evidence>
<keyword evidence="1" id="KW-0805">Transcription regulation</keyword>
<evidence type="ECO:0000313" key="6">
    <source>
        <dbReference type="EMBL" id="KAB2352343.1"/>
    </source>
</evidence>
<accession>A0A6H9ZA55</accession>
<evidence type="ECO:0000256" key="2">
    <source>
        <dbReference type="ARBA" id="ARBA00023082"/>
    </source>
</evidence>
<comment type="caution">
    <text evidence="6">The sequence shown here is derived from an EMBL/GenBank/DDBJ whole genome shotgun (WGS) entry which is preliminary data.</text>
</comment>
<dbReference type="GO" id="GO:0006352">
    <property type="term" value="P:DNA-templated transcription initiation"/>
    <property type="evidence" value="ECO:0007669"/>
    <property type="project" value="InterPro"/>
</dbReference>
<dbReference type="EMBL" id="WBMT01000001">
    <property type="protein sequence ID" value="KAB2352343.1"/>
    <property type="molecule type" value="Genomic_DNA"/>
</dbReference>
<dbReference type="Proteomes" id="UP000468735">
    <property type="component" value="Unassembled WGS sequence"/>
</dbReference>
<dbReference type="InterPro" id="IPR007627">
    <property type="entry name" value="RNA_pol_sigma70_r2"/>
</dbReference>
<dbReference type="GO" id="GO:0016987">
    <property type="term" value="F:sigma factor activity"/>
    <property type="evidence" value="ECO:0007669"/>
    <property type="project" value="UniProtKB-KW"/>
</dbReference>
<evidence type="ECO:0000256" key="3">
    <source>
        <dbReference type="ARBA" id="ARBA00023125"/>
    </source>
</evidence>
<dbReference type="Gene3D" id="1.10.1740.10">
    <property type="match status" value="1"/>
</dbReference>
<evidence type="ECO:0000259" key="5">
    <source>
        <dbReference type="Pfam" id="PF04542"/>
    </source>
</evidence>
<feature type="domain" description="RNA polymerase sigma-70 region 2" evidence="5">
    <location>
        <begin position="9"/>
        <end position="69"/>
    </location>
</feature>
<protein>
    <submittedName>
        <fullName evidence="6">RNA polymerase sigma factor</fullName>
    </submittedName>
</protein>
<keyword evidence="3" id="KW-0238">DNA-binding</keyword>
<dbReference type="SUPFAM" id="SSF88946">
    <property type="entry name" value="Sigma2 domain of RNA polymerase sigma factors"/>
    <property type="match status" value="1"/>
</dbReference>
<dbReference type="PANTHER" id="PTHR43133:SF8">
    <property type="entry name" value="RNA POLYMERASE SIGMA FACTOR HI_1459-RELATED"/>
    <property type="match status" value="1"/>
</dbReference>